<dbReference type="EMBL" id="JAVDXU010000001">
    <property type="protein sequence ID" value="MDR7269737.1"/>
    <property type="molecule type" value="Genomic_DNA"/>
</dbReference>
<reference evidence="1 2" key="1">
    <citation type="submission" date="2023-07" db="EMBL/GenBank/DDBJ databases">
        <title>Sorghum-associated microbial communities from plants grown in Nebraska, USA.</title>
        <authorList>
            <person name="Schachtman D."/>
        </authorList>
    </citation>
    <scope>NUCLEOTIDE SEQUENCE [LARGE SCALE GENOMIC DNA]</scope>
    <source>
        <strain evidence="1 2">BE314</strain>
    </source>
</reference>
<dbReference type="RefSeq" id="WP_310264789.1">
    <property type="nucleotide sequence ID" value="NZ_JAVDXU010000001.1"/>
</dbReference>
<organism evidence="1 2">
    <name type="scientific">Roseateles saccharophilus</name>
    <name type="common">Pseudomonas saccharophila</name>
    <dbReference type="NCBI Taxonomy" id="304"/>
    <lineage>
        <taxon>Bacteria</taxon>
        <taxon>Pseudomonadati</taxon>
        <taxon>Pseudomonadota</taxon>
        <taxon>Betaproteobacteria</taxon>
        <taxon>Burkholderiales</taxon>
        <taxon>Sphaerotilaceae</taxon>
        <taxon>Roseateles</taxon>
    </lineage>
</organism>
<sequence length="143" mass="15336">MDSRESSRFTAPLAQRVAEDAAPHQIADAIGAMWTDIQFALQPVLGQRGVAALFRRTLHLTATRHPCLAPLKTGNTTAAIELGELIRLIAAQQPAIAMEAGSALFMNFRELLTTLIGAPLTERLLKAAWSTPSSAPLAQDPKP</sequence>
<evidence type="ECO:0000313" key="2">
    <source>
        <dbReference type="Proteomes" id="UP001180453"/>
    </source>
</evidence>
<name>A0ABU1YLJ9_ROSSA</name>
<protein>
    <submittedName>
        <fullName evidence="1">Uncharacterized protein</fullName>
    </submittedName>
</protein>
<evidence type="ECO:0000313" key="1">
    <source>
        <dbReference type="EMBL" id="MDR7269737.1"/>
    </source>
</evidence>
<accession>A0ABU1YLJ9</accession>
<keyword evidence="2" id="KW-1185">Reference proteome</keyword>
<comment type="caution">
    <text evidence="1">The sequence shown here is derived from an EMBL/GenBank/DDBJ whole genome shotgun (WGS) entry which is preliminary data.</text>
</comment>
<proteinExistence type="predicted"/>
<gene>
    <name evidence="1" type="ORF">J2X20_002366</name>
</gene>
<dbReference type="Proteomes" id="UP001180453">
    <property type="component" value="Unassembled WGS sequence"/>
</dbReference>